<comment type="caution">
    <text evidence="2">The sequence shown here is derived from an EMBL/GenBank/DDBJ whole genome shotgun (WGS) entry which is preliminary data.</text>
</comment>
<organism evidence="2 3">
    <name type="scientific">Pararge aegeria aegeria</name>
    <dbReference type="NCBI Taxonomy" id="348720"/>
    <lineage>
        <taxon>Eukaryota</taxon>
        <taxon>Metazoa</taxon>
        <taxon>Ecdysozoa</taxon>
        <taxon>Arthropoda</taxon>
        <taxon>Hexapoda</taxon>
        <taxon>Insecta</taxon>
        <taxon>Pterygota</taxon>
        <taxon>Neoptera</taxon>
        <taxon>Endopterygota</taxon>
        <taxon>Lepidoptera</taxon>
        <taxon>Glossata</taxon>
        <taxon>Ditrysia</taxon>
        <taxon>Papilionoidea</taxon>
        <taxon>Nymphalidae</taxon>
        <taxon>Satyrinae</taxon>
        <taxon>Satyrini</taxon>
        <taxon>Parargina</taxon>
        <taxon>Pararge</taxon>
    </lineage>
</organism>
<name>A0A8S4R2L0_9NEOP</name>
<gene>
    <name evidence="2" type="primary">jg6901</name>
    <name evidence="2" type="ORF">PAEG_LOCUS7997</name>
</gene>
<dbReference type="Proteomes" id="UP000838756">
    <property type="component" value="Unassembled WGS sequence"/>
</dbReference>
<evidence type="ECO:0000256" key="1">
    <source>
        <dbReference type="ARBA" id="ARBA00005598"/>
    </source>
</evidence>
<evidence type="ECO:0000313" key="3">
    <source>
        <dbReference type="Proteomes" id="UP000838756"/>
    </source>
</evidence>
<reference evidence="2" key="1">
    <citation type="submission" date="2022-03" db="EMBL/GenBank/DDBJ databases">
        <authorList>
            <person name="Lindestad O."/>
        </authorList>
    </citation>
    <scope>NUCLEOTIDE SEQUENCE</scope>
</reference>
<feature type="non-terminal residue" evidence="2">
    <location>
        <position position="1"/>
    </location>
</feature>
<accession>A0A8S4R2L0</accession>
<dbReference type="OrthoDB" id="741027at2759"/>
<evidence type="ECO:0000313" key="2">
    <source>
        <dbReference type="EMBL" id="CAH2227619.1"/>
    </source>
</evidence>
<comment type="similarity">
    <text evidence="1">Belongs to the NDRG family.</text>
</comment>
<dbReference type="Gene3D" id="3.40.50.1820">
    <property type="entry name" value="alpha/beta hydrolase"/>
    <property type="match status" value="1"/>
</dbReference>
<dbReference type="InterPro" id="IPR029058">
    <property type="entry name" value="AB_hydrolase_fold"/>
</dbReference>
<sequence length="145" mass="16425">VLPIESMDDIELKSIQLQFPSSLRVGGADNACQENYVHTDRGDLMVALQGDRTKPAILTYHDIGLNLSRNSSEMMELITIYSMRRVLRMRSVPQLFGLNTFSGQRLRKSVAVFTLIHELFAAPPPRALPNTRRHGLRTAHLYFCV</sequence>
<keyword evidence="3" id="KW-1185">Reference proteome</keyword>
<proteinExistence type="inferred from homology"/>
<dbReference type="EMBL" id="CAKXAJ010023291">
    <property type="protein sequence ID" value="CAH2227619.1"/>
    <property type="molecule type" value="Genomic_DNA"/>
</dbReference>
<protein>
    <submittedName>
        <fullName evidence="2">Jg6901 protein</fullName>
    </submittedName>
</protein>
<dbReference type="AlphaFoldDB" id="A0A8S4R2L0"/>
<dbReference type="InterPro" id="IPR004142">
    <property type="entry name" value="NDRG"/>
</dbReference>
<dbReference type="Pfam" id="PF03096">
    <property type="entry name" value="Ndr"/>
    <property type="match status" value="1"/>
</dbReference>